<protein>
    <submittedName>
        <fullName evidence="2">Catechol 2,3-dioxygenase</fullName>
    </submittedName>
</protein>
<dbReference type="SUPFAM" id="SSF54593">
    <property type="entry name" value="Glyoxalase/Bleomycin resistance protein/Dihydroxybiphenyl dioxygenase"/>
    <property type="match status" value="1"/>
</dbReference>
<reference evidence="2 3" key="1">
    <citation type="submission" date="2017-09" db="EMBL/GenBank/DDBJ databases">
        <authorList>
            <person name="Ehlers B."/>
            <person name="Leendertz F.H."/>
        </authorList>
    </citation>
    <scope>NUCLEOTIDE SEQUENCE [LARGE SCALE GENOMIC DNA]</scope>
    <source>
        <strain evidence="2 3">USBA 140</strain>
    </source>
</reference>
<keyword evidence="2" id="KW-0560">Oxidoreductase</keyword>
<proteinExistence type="predicted"/>
<dbReference type="PANTHER" id="PTHR21366:SF14">
    <property type="entry name" value="GLYOXALASE DOMAIN-CONTAINING PROTEIN 5"/>
    <property type="match status" value="1"/>
</dbReference>
<dbReference type="AlphaFoldDB" id="A0A286GFI7"/>
<dbReference type="PANTHER" id="PTHR21366">
    <property type="entry name" value="GLYOXALASE FAMILY PROTEIN"/>
    <property type="match status" value="1"/>
</dbReference>
<keyword evidence="2" id="KW-0223">Dioxygenase</keyword>
<evidence type="ECO:0000313" key="2">
    <source>
        <dbReference type="EMBL" id="SOD93774.1"/>
    </source>
</evidence>
<name>A0A286GFI7_9PROT</name>
<dbReference type="InterPro" id="IPR037523">
    <property type="entry name" value="VOC_core"/>
</dbReference>
<evidence type="ECO:0000259" key="1">
    <source>
        <dbReference type="PROSITE" id="PS51819"/>
    </source>
</evidence>
<gene>
    <name evidence="2" type="ORF">SAMN05421508_103190</name>
</gene>
<dbReference type="InterPro" id="IPR029068">
    <property type="entry name" value="Glyas_Bleomycin-R_OHBP_Dase"/>
</dbReference>
<dbReference type="GO" id="GO:0051213">
    <property type="term" value="F:dioxygenase activity"/>
    <property type="evidence" value="ECO:0007669"/>
    <property type="project" value="UniProtKB-KW"/>
</dbReference>
<accession>A0A286GFI7</accession>
<dbReference type="EMBL" id="OCNJ01000003">
    <property type="protein sequence ID" value="SOD93774.1"/>
    <property type="molecule type" value="Genomic_DNA"/>
</dbReference>
<dbReference type="Gene3D" id="3.10.180.10">
    <property type="entry name" value="2,3-Dihydroxybiphenyl 1,2-Dioxygenase, domain 1"/>
    <property type="match status" value="1"/>
</dbReference>
<dbReference type="Proteomes" id="UP000219621">
    <property type="component" value="Unassembled WGS sequence"/>
</dbReference>
<dbReference type="Pfam" id="PF00903">
    <property type="entry name" value="Glyoxalase"/>
    <property type="match status" value="1"/>
</dbReference>
<dbReference type="InterPro" id="IPR004360">
    <property type="entry name" value="Glyas_Fos-R_dOase_dom"/>
</dbReference>
<feature type="domain" description="VOC" evidence="1">
    <location>
        <begin position="7"/>
        <end position="127"/>
    </location>
</feature>
<dbReference type="PROSITE" id="PS51819">
    <property type="entry name" value="VOC"/>
    <property type="match status" value="1"/>
</dbReference>
<keyword evidence="3" id="KW-1185">Reference proteome</keyword>
<dbReference type="InterPro" id="IPR050383">
    <property type="entry name" value="GlyoxalaseI/FosfomycinResist"/>
</dbReference>
<dbReference type="RefSeq" id="WP_217992018.1">
    <property type="nucleotide sequence ID" value="NZ_OCNJ01000003.1"/>
</dbReference>
<sequence>MTIRLDALDHLVLTVADIAVTTDFYARVLGMEPVTFGGGRTALAFGSQKINLHQAGAEFEPKARTPLPGSADLCFRTATPMEAVLAHLAAEGVAVEDGPVKRTGARAPLLSVYIRDPDGNLVELSNEISA</sequence>
<evidence type="ECO:0000313" key="3">
    <source>
        <dbReference type="Proteomes" id="UP000219621"/>
    </source>
</evidence>
<dbReference type="CDD" id="cd07253">
    <property type="entry name" value="GLOD5"/>
    <property type="match status" value="1"/>
</dbReference>
<organism evidence="2 3">
    <name type="scientific">Caenispirillum bisanense</name>
    <dbReference type="NCBI Taxonomy" id="414052"/>
    <lineage>
        <taxon>Bacteria</taxon>
        <taxon>Pseudomonadati</taxon>
        <taxon>Pseudomonadota</taxon>
        <taxon>Alphaproteobacteria</taxon>
        <taxon>Rhodospirillales</taxon>
        <taxon>Novispirillaceae</taxon>
        <taxon>Caenispirillum</taxon>
    </lineage>
</organism>